<evidence type="ECO:0000256" key="3">
    <source>
        <dbReference type="ARBA" id="ARBA00022729"/>
    </source>
</evidence>
<evidence type="ECO:0000313" key="8">
    <source>
        <dbReference type="Proteomes" id="UP000003751"/>
    </source>
</evidence>
<dbReference type="AlphaFoldDB" id="E7QUE3"/>
<protein>
    <submittedName>
        <fullName evidence="6">Extracellular solute-binding protein family 5</fullName>
    </submittedName>
    <submittedName>
        <fullName evidence="7">Peptide/nickel transport system substrate-binding protein</fullName>
    </submittedName>
</protein>
<dbReference type="SUPFAM" id="SSF53850">
    <property type="entry name" value="Periplasmic binding protein-like II"/>
    <property type="match status" value="1"/>
</dbReference>
<organism evidence="6 8">
    <name type="scientific">Haladaptatus paucihalophilus DX253</name>
    <dbReference type="NCBI Taxonomy" id="797209"/>
    <lineage>
        <taxon>Archaea</taxon>
        <taxon>Methanobacteriati</taxon>
        <taxon>Methanobacteriota</taxon>
        <taxon>Stenosarchaea group</taxon>
        <taxon>Halobacteria</taxon>
        <taxon>Halobacteriales</taxon>
        <taxon>Haladaptataceae</taxon>
        <taxon>Haladaptatus</taxon>
    </lineage>
</organism>
<dbReference type="OrthoDB" id="194307at2157"/>
<dbReference type="PROSITE" id="PS51318">
    <property type="entry name" value="TAT"/>
    <property type="match status" value="1"/>
</dbReference>
<feature type="region of interest" description="Disordered" evidence="4">
    <location>
        <begin position="45"/>
        <end position="67"/>
    </location>
</feature>
<evidence type="ECO:0000313" key="6">
    <source>
        <dbReference type="EMBL" id="EFW92222.1"/>
    </source>
</evidence>
<dbReference type="InterPro" id="IPR030678">
    <property type="entry name" value="Peptide/Ni-bd"/>
</dbReference>
<sequence>MSPNDTVSRRSFLKAAGGATAAATFADSVSGVGSATAQGNQQGGLLTYARGSDSGTLDPQNTTSGEDVKVTNQVYDTLIQFKPGETSLTKGLATNWNLKGTTTTLKLREGVKFQNGETFTADDVIATYRRFTDSSYQYYPGDSYVSSYGPFTLGNWVKNMKKNGDYNLTIELKQKYAPFLRNLAMFASSILSEKAIQNLGKKLSSNPVGTGPFQFDNWDKSNQRIRLSAYDDYWGDGPNVDQVVFTAIASNTTRAQTLDSGDADIIDGLGAQSAQIVRQSNNASLREKEGINVGYMAFNMANVEAFRDKRVRQAISYAINTKAIVDTIFKGIAEQASQPIPSNVLGYNKNLNPYPYNPDKARSMLNDAGYGDGFSFELATFKNPRAYNPSPIQAAQVVKSNLNDVGIDVTINQQSFNPFLNYTESGKHDACFLGWMTDNADPDNFYYALLDPGIPVNKVPNGQDWVSFDTKNFNTLDVAAWANTDFMKLVRRAQRTYDDNQRAKLYRQAGKLAHDEAPWVFMDHAKELRGVGNNVDGYVVELISGPFLNLVSLQGQ</sequence>
<reference evidence="7" key="3">
    <citation type="submission" date="2016-11" db="EMBL/GenBank/DDBJ databases">
        <authorList>
            <person name="Jaros S."/>
            <person name="Januszkiewicz K."/>
            <person name="Wedrychowicz H."/>
        </authorList>
    </citation>
    <scope>NUCLEOTIDE SEQUENCE [LARGE SCALE GENOMIC DNA]</scope>
    <source>
        <strain evidence="7">DX253</strain>
    </source>
</reference>
<accession>E7QUE3</accession>
<keyword evidence="3" id="KW-0732">Signal</keyword>
<dbReference type="PIRSF" id="PIRSF002741">
    <property type="entry name" value="MppA"/>
    <property type="match status" value="1"/>
</dbReference>
<dbReference type="InterPro" id="IPR006311">
    <property type="entry name" value="TAT_signal"/>
</dbReference>
<dbReference type="GO" id="GO:1904680">
    <property type="term" value="F:peptide transmembrane transporter activity"/>
    <property type="evidence" value="ECO:0007669"/>
    <property type="project" value="TreeGrafter"/>
</dbReference>
<proteinExistence type="inferred from homology"/>
<dbReference type="PATRIC" id="fig|797209.4.peg.2385"/>
<keyword evidence="2" id="KW-0813">Transport</keyword>
<dbReference type="CDD" id="cd08493">
    <property type="entry name" value="PBP2_DppA_like"/>
    <property type="match status" value="1"/>
</dbReference>
<evidence type="ECO:0000256" key="2">
    <source>
        <dbReference type="ARBA" id="ARBA00022448"/>
    </source>
</evidence>
<dbReference type="EMBL" id="AEMG01000009">
    <property type="protein sequence ID" value="EFW92222.1"/>
    <property type="molecule type" value="Genomic_DNA"/>
</dbReference>
<dbReference type="PANTHER" id="PTHR30290:SF9">
    <property type="entry name" value="OLIGOPEPTIDE-BINDING PROTEIN APPA"/>
    <property type="match status" value="1"/>
</dbReference>
<dbReference type="InterPro" id="IPR000914">
    <property type="entry name" value="SBP_5_dom"/>
</dbReference>
<reference evidence="6 8" key="1">
    <citation type="journal article" date="2014" name="ISME J.">
        <title>Trehalose/2-sulfotrehalose biosynthesis and glycine-betaine uptake are widely spread mechanisms for osmoadaptation in the Halobacteriales.</title>
        <authorList>
            <person name="Youssef N.H."/>
            <person name="Savage-Ashlock K.N."/>
            <person name="McCully A.L."/>
            <person name="Luedtke B."/>
            <person name="Shaw E.I."/>
            <person name="Hoff W.D."/>
            <person name="Elshahed M.S."/>
        </authorList>
    </citation>
    <scope>NUCLEOTIDE SEQUENCE [LARGE SCALE GENOMIC DNA]</scope>
    <source>
        <strain evidence="6 8">DX253</strain>
    </source>
</reference>
<feature type="compositionally biased region" description="Polar residues" evidence="4">
    <location>
        <begin position="53"/>
        <end position="67"/>
    </location>
</feature>
<dbReference type="STRING" id="797209.GCA_000376445_02372"/>
<reference evidence="9" key="2">
    <citation type="submission" date="2016-11" db="EMBL/GenBank/DDBJ databases">
        <authorList>
            <person name="Varghese N."/>
            <person name="Submissions S."/>
        </authorList>
    </citation>
    <scope>NUCLEOTIDE SEQUENCE [LARGE SCALE GENOMIC DNA]</scope>
    <source>
        <strain evidence="9">DX253</strain>
    </source>
</reference>
<comment type="similarity">
    <text evidence="1">Belongs to the bacterial solute-binding protein 5 family.</text>
</comment>
<dbReference type="Gene3D" id="3.10.105.10">
    <property type="entry name" value="Dipeptide-binding Protein, Domain 3"/>
    <property type="match status" value="1"/>
</dbReference>
<evidence type="ECO:0000313" key="9">
    <source>
        <dbReference type="Proteomes" id="UP000184203"/>
    </source>
</evidence>
<dbReference type="InterPro" id="IPR039424">
    <property type="entry name" value="SBP_5"/>
</dbReference>
<evidence type="ECO:0000259" key="5">
    <source>
        <dbReference type="Pfam" id="PF00496"/>
    </source>
</evidence>
<feature type="domain" description="Solute-binding protein family 5" evidence="5">
    <location>
        <begin position="89"/>
        <end position="452"/>
    </location>
</feature>
<name>E7QUE3_HALPU</name>
<dbReference type="EMBL" id="FRAN01000003">
    <property type="protein sequence ID" value="SHK92245.1"/>
    <property type="molecule type" value="Genomic_DNA"/>
</dbReference>
<dbReference type="GO" id="GO:0015833">
    <property type="term" value="P:peptide transport"/>
    <property type="evidence" value="ECO:0007669"/>
    <property type="project" value="TreeGrafter"/>
</dbReference>
<dbReference type="Gene3D" id="3.40.190.10">
    <property type="entry name" value="Periplasmic binding protein-like II"/>
    <property type="match status" value="1"/>
</dbReference>
<evidence type="ECO:0000313" key="7">
    <source>
        <dbReference type="EMBL" id="SHK92245.1"/>
    </source>
</evidence>
<dbReference type="RefSeq" id="WP_007980120.1">
    <property type="nucleotide sequence ID" value="NZ_AEMG01000009.1"/>
</dbReference>
<dbReference type="GO" id="GO:0043190">
    <property type="term" value="C:ATP-binding cassette (ABC) transporter complex"/>
    <property type="evidence" value="ECO:0007669"/>
    <property type="project" value="InterPro"/>
</dbReference>
<evidence type="ECO:0000256" key="4">
    <source>
        <dbReference type="SAM" id="MobiDB-lite"/>
    </source>
</evidence>
<dbReference type="eggNOG" id="arCOG01534">
    <property type="taxonomic scope" value="Archaea"/>
</dbReference>
<evidence type="ECO:0000256" key="1">
    <source>
        <dbReference type="ARBA" id="ARBA00005695"/>
    </source>
</evidence>
<dbReference type="Proteomes" id="UP000184203">
    <property type="component" value="Unassembled WGS sequence"/>
</dbReference>
<dbReference type="Gene3D" id="3.90.76.10">
    <property type="entry name" value="Dipeptide-binding Protein, Domain 1"/>
    <property type="match status" value="1"/>
</dbReference>
<dbReference type="GO" id="GO:0042597">
    <property type="term" value="C:periplasmic space"/>
    <property type="evidence" value="ECO:0007669"/>
    <property type="project" value="UniProtKB-ARBA"/>
</dbReference>
<dbReference type="Pfam" id="PF00496">
    <property type="entry name" value="SBP_bac_5"/>
    <property type="match status" value="1"/>
</dbReference>
<dbReference type="PANTHER" id="PTHR30290">
    <property type="entry name" value="PERIPLASMIC BINDING COMPONENT OF ABC TRANSPORTER"/>
    <property type="match status" value="1"/>
</dbReference>
<keyword evidence="9" id="KW-1185">Reference proteome</keyword>
<gene>
    <name evidence="7" type="ORF">SAMN05444342_2631</name>
    <name evidence="6" type="ORF">ZOD2009_12115</name>
</gene>
<dbReference type="Proteomes" id="UP000003751">
    <property type="component" value="Unassembled WGS sequence"/>
</dbReference>